<dbReference type="Proteomes" id="UP000009011">
    <property type="component" value="Chromosome"/>
</dbReference>
<reference evidence="2 3" key="1">
    <citation type="journal article" date="2013" name="PLoS ONE">
        <title>Genomic analysis of Melioribacter roseus, facultatively anaerobic organotrophic bacterium representing a novel deep lineage within Bacteriodetes/Chlorobi group.</title>
        <authorList>
            <person name="Kadnikov V.V."/>
            <person name="Mardanov A.V."/>
            <person name="Podosokorskaya O.A."/>
            <person name="Gavrilov S.N."/>
            <person name="Kublanov I.V."/>
            <person name="Beletsky A.V."/>
            <person name="Bonch-Osmolovskaya E.A."/>
            <person name="Ravin N.V."/>
        </authorList>
    </citation>
    <scope>NUCLEOTIDE SEQUENCE [LARGE SCALE GENOMIC DNA]</scope>
    <source>
        <strain evidence="3">JCM 17771 / P3M-2</strain>
    </source>
</reference>
<dbReference type="OrthoDB" id="1494029at2"/>
<dbReference type="KEGG" id="mro:MROS_0989"/>
<organism evidence="2 3">
    <name type="scientific">Melioribacter roseus (strain DSM 23840 / JCM 17771 / VKM B-2668 / P3M-2)</name>
    <dbReference type="NCBI Taxonomy" id="1191523"/>
    <lineage>
        <taxon>Bacteria</taxon>
        <taxon>Pseudomonadati</taxon>
        <taxon>Ignavibacteriota</taxon>
        <taxon>Ignavibacteria</taxon>
        <taxon>Ignavibacteriales</taxon>
        <taxon>Melioribacteraceae</taxon>
        <taxon>Melioribacter</taxon>
    </lineage>
</organism>
<gene>
    <name evidence="2" type="ordered locus">MROS_0989</name>
</gene>
<dbReference type="EMBL" id="CP003557">
    <property type="protein sequence ID" value="AFN74230.1"/>
    <property type="molecule type" value="Genomic_DNA"/>
</dbReference>
<name>I6Z4Z9_MELRP</name>
<protein>
    <submittedName>
        <fullName evidence="2">TPR domain protein</fullName>
    </submittedName>
</protein>
<dbReference type="InterPro" id="IPR019734">
    <property type="entry name" value="TPR_rpt"/>
</dbReference>
<dbReference type="SUPFAM" id="SSF48452">
    <property type="entry name" value="TPR-like"/>
    <property type="match status" value="1"/>
</dbReference>
<evidence type="ECO:0000313" key="3">
    <source>
        <dbReference type="Proteomes" id="UP000009011"/>
    </source>
</evidence>
<dbReference type="Gene3D" id="1.25.40.10">
    <property type="entry name" value="Tetratricopeptide repeat domain"/>
    <property type="match status" value="1"/>
</dbReference>
<accession>I6Z4Z9</accession>
<evidence type="ECO:0000313" key="2">
    <source>
        <dbReference type="EMBL" id="AFN74230.1"/>
    </source>
</evidence>
<sequence length="249" mass="28412">MKSLICLFVLVVSSVLYSQVERVDSLIGLAKSAYLRYDSSDLEKLRSEFNELAYTGGNHNAAYYSALLGYKLLEMNMGNKSVFGNYYEATLKDVERLLEFDDIRADALVIKAAIYMMKIATNPISAVTLSPKIHQLLDEAQSIDPENPYSYVIRGMMKFNTPKMFGGSFEEALKNFSKATFLFENYRNLPAWGYAESLAWLGRTYVELEDIQSALFAYNRALNSEPEYGWIKHALIPEAEEKIKEYENE</sequence>
<proteinExistence type="predicted"/>
<dbReference type="eggNOG" id="COG0457">
    <property type="taxonomic scope" value="Bacteria"/>
</dbReference>
<dbReference type="InterPro" id="IPR011990">
    <property type="entry name" value="TPR-like_helical_dom_sf"/>
</dbReference>
<dbReference type="STRING" id="1191523.MROS_0989"/>
<evidence type="ECO:0000256" key="1">
    <source>
        <dbReference type="PROSITE-ProRule" id="PRU00339"/>
    </source>
</evidence>
<keyword evidence="1" id="KW-0802">TPR repeat</keyword>
<dbReference type="AlphaFoldDB" id="I6Z4Z9"/>
<keyword evidence="3" id="KW-1185">Reference proteome</keyword>
<dbReference type="HOGENOM" id="CLU_1132817_0_0_10"/>
<dbReference type="PROSITE" id="PS50005">
    <property type="entry name" value="TPR"/>
    <property type="match status" value="1"/>
</dbReference>
<feature type="repeat" description="TPR" evidence="1">
    <location>
        <begin position="195"/>
        <end position="228"/>
    </location>
</feature>
<dbReference type="RefSeq" id="WP_014855666.1">
    <property type="nucleotide sequence ID" value="NC_018178.1"/>
</dbReference>